<proteinExistence type="predicted"/>
<evidence type="ECO:0008006" key="3">
    <source>
        <dbReference type="Google" id="ProtNLM"/>
    </source>
</evidence>
<dbReference type="Proteomes" id="UP001276840">
    <property type="component" value="Unassembled WGS sequence"/>
</dbReference>
<gene>
    <name evidence="1" type="ORF">RFM68_29955</name>
</gene>
<dbReference type="RefSeq" id="WP_320236589.1">
    <property type="nucleotide sequence ID" value="NZ_JAVIJF010000029.1"/>
</dbReference>
<keyword evidence="2" id="KW-1185">Reference proteome</keyword>
<reference evidence="1 2" key="1">
    <citation type="submission" date="2023-08" db="EMBL/GenBank/DDBJ databases">
        <title>Implementing the SeqCode for naming new Mesorhizobium species isolated from Vachellia karroo root nodules.</title>
        <authorList>
            <person name="Van Lill M."/>
        </authorList>
    </citation>
    <scope>NUCLEOTIDE SEQUENCE [LARGE SCALE GENOMIC DNA]</scope>
    <source>
        <strain evidence="1 2">MSK 1335</strain>
    </source>
</reference>
<dbReference type="EMBL" id="JAVIJF010000029">
    <property type="protein sequence ID" value="MDX8528704.1"/>
    <property type="molecule type" value="Genomic_DNA"/>
</dbReference>
<evidence type="ECO:0000313" key="2">
    <source>
        <dbReference type="Proteomes" id="UP001276840"/>
    </source>
</evidence>
<protein>
    <recommendedName>
        <fullName evidence="3">DUF1579 domain-containing protein</fullName>
    </recommendedName>
</protein>
<comment type="caution">
    <text evidence="1">The sequence shown here is derived from an EMBL/GenBank/DDBJ whole genome shotgun (WGS) entry which is preliminary data.</text>
</comment>
<name>A0ABU4ZTH1_9HYPH</name>
<accession>A0ABU4ZTH1</accession>
<organism evidence="1 2">
    <name type="scientific">Mesorhizobium montanum</name>
    <dbReference type="NCBI Taxonomy" id="3072323"/>
    <lineage>
        <taxon>Bacteria</taxon>
        <taxon>Pseudomonadati</taxon>
        <taxon>Pseudomonadota</taxon>
        <taxon>Alphaproteobacteria</taxon>
        <taxon>Hyphomicrobiales</taxon>
        <taxon>Phyllobacteriaceae</taxon>
        <taxon>Mesorhizobium</taxon>
    </lineage>
</organism>
<evidence type="ECO:0000313" key="1">
    <source>
        <dbReference type="EMBL" id="MDX8528704.1"/>
    </source>
</evidence>
<sequence>MSLPGYPLVKIMKSTMSPFLAALGSEGPSADRAKDMDLYAWLIGSWGMDTLHHLDDGTIQKWDGECHFGWVLEGRAIQDLWIRPKRPAPSTMYGTTLRIFDPRIGGWYIIWSDPLNQDYARQIGRAEGKDIVQIGADSRGLQTRWRFTAITADSFHWIGEERSAESDPWRITYEHFARRTIS</sequence>